<dbReference type="AlphaFoldDB" id="A0A0L8GYU6"/>
<organism evidence="2">
    <name type="scientific">Octopus bimaculoides</name>
    <name type="common">California two-spotted octopus</name>
    <dbReference type="NCBI Taxonomy" id="37653"/>
    <lineage>
        <taxon>Eukaryota</taxon>
        <taxon>Metazoa</taxon>
        <taxon>Spiralia</taxon>
        <taxon>Lophotrochozoa</taxon>
        <taxon>Mollusca</taxon>
        <taxon>Cephalopoda</taxon>
        <taxon>Coleoidea</taxon>
        <taxon>Octopodiformes</taxon>
        <taxon>Octopoda</taxon>
        <taxon>Incirrata</taxon>
        <taxon>Octopodidae</taxon>
        <taxon>Octopus</taxon>
    </lineage>
</organism>
<sequence>MCTFSCAYVLPPFLTLYLCIRQIPFLFLSNFSRTHKHIHSHRETHTHTHTHTQVYLYVNMYIYALSHILYFRNLFIFTHFVKIYIIVIHTSLIIPIFQITNEHIHSICPLFYFDERKRKGEEKKTKQ</sequence>
<feature type="transmembrane region" description="Helical" evidence="1">
    <location>
        <begin position="52"/>
        <end position="70"/>
    </location>
</feature>
<feature type="transmembrane region" description="Helical" evidence="1">
    <location>
        <begin position="76"/>
        <end position="97"/>
    </location>
</feature>
<dbReference type="EMBL" id="KQ420006">
    <property type="protein sequence ID" value="KOF81745.1"/>
    <property type="molecule type" value="Genomic_DNA"/>
</dbReference>
<keyword evidence="1" id="KW-1133">Transmembrane helix</keyword>
<evidence type="ECO:0000313" key="2">
    <source>
        <dbReference type="EMBL" id="KOF81745.1"/>
    </source>
</evidence>
<proteinExistence type="predicted"/>
<evidence type="ECO:0000256" key="1">
    <source>
        <dbReference type="SAM" id="Phobius"/>
    </source>
</evidence>
<keyword evidence="1" id="KW-0812">Transmembrane</keyword>
<feature type="transmembrane region" description="Helical" evidence="1">
    <location>
        <begin position="12"/>
        <end position="31"/>
    </location>
</feature>
<keyword evidence="1" id="KW-0472">Membrane</keyword>
<name>A0A0L8GYU6_OCTBM</name>
<protein>
    <submittedName>
        <fullName evidence="2">Uncharacterized protein</fullName>
    </submittedName>
</protein>
<reference evidence="2" key="1">
    <citation type="submission" date="2015-07" db="EMBL/GenBank/DDBJ databases">
        <title>MeaNS - Measles Nucleotide Surveillance Program.</title>
        <authorList>
            <person name="Tran T."/>
            <person name="Druce J."/>
        </authorList>
    </citation>
    <scope>NUCLEOTIDE SEQUENCE</scope>
    <source>
        <strain evidence="2">UCB-OBI-ISO-001</strain>
        <tissue evidence="2">Gonad</tissue>
    </source>
</reference>
<accession>A0A0L8GYU6</accession>
<gene>
    <name evidence="2" type="ORF">OCBIM_22026155mg</name>
</gene>